<accession>A0A1I0EMD9</accession>
<feature type="transmembrane region" description="Helical" evidence="5">
    <location>
        <begin position="134"/>
        <end position="155"/>
    </location>
</feature>
<dbReference type="Proteomes" id="UP000199180">
    <property type="component" value="Unassembled WGS sequence"/>
</dbReference>
<dbReference type="STRING" id="364199.SAMN04489858_105225"/>
<dbReference type="InterPro" id="IPR006977">
    <property type="entry name" value="Yip1_dom"/>
</dbReference>
<dbReference type="GO" id="GO:0016020">
    <property type="term" value="C:membrane"/>
    <property type="evidence" value="ECO:0007669"/>
    <property type="project" value="UniProtKB-SubCell"/>
</dbReference>
<proteinExistence type="predicted"/>
<keyword evidence="4 5" id="KW-0472">Membrane</keyword>
<reference evidence="7 8" key="1">
    <citation type="submission" date="2016-10" db="EMBL/GenBank/DDBJ databases">
        <authorList>
            <person name="de Groot N.N."/>
        </authorList>
    </citation>
    <scope>NUCLEOTIDE SEQUENCE [LARGE SCALE GENOMIC DNA]</scope>
    <source>
        <strain evidence="7 8">DSM 17862</strain>
    </source>
</reference>
<feature type="transmembrane region" description="Helical" evidence="5">
    <location>
        <begin position="35"/>
        <end position="53"/>
    </location>
</feature>
<keyword evidence="2 5" id="KW-0812">Transmembrane</keyword>
<evidence type="ECO:0000256" key="1">
    <source>
        <dbReference type="ARBA" id="ARBA00004141"/>
    </source>
</evidence>
<gene>
    <name evidence="7" type="ORF">SAMN04489858_105225</name>
</gene>
<organism evidence="7 8">
    <name type="scientific">Paracoccus homiensis</name>
    <dbReference type="NCBI Taxonomy" id="364199"/>
    <lineage>
        <taxon>Bacteria</taxon>
        <taxon>Pseudomonadati</taxon>
        <taxon>Pseudomonadota</taxon>
        <taxon>Alphaproteobacteria</taxon>
        <taxon>Rhodobacterales</taxon>
        <taxon>Paracoccaceae</taxon>
        <taxon>Paracoccus</taxon>
    </lineage>
</organism>
<dbReference type="RefSeq" id="WP_090734355.1">
    <property type="nucleotide sequence ID" value="NZ_FOHO01000005.1"/>
</dbReference>
<feature type="domain" description="Yip1" evidence="6">
    <location>
        <begin position="13"/>
        <end position="184"/>
    </location>
</feature>
<evidence type="ECO:0000259" key="6">
    <source>
        <dbReference type="Pfam" id="PF04893"/>
    </source>
</evidence>
<feature type="transmembrane region" description="Helical" evidence="5">
    <location>
        <begin position="167"/>
        <end position="192"/>
    </location>
</feature>
<evidence type="ECO:0000313" key="8">
    <source>
        <dbReference type="Proteomes" id="UP000199180"/>
    </source>
</evidence>
<comment type="subcellular location">
    <subcellularLocation>
        <location evidence="1">Membrane</location>
        <topology evidence="1">Multi-pass membrane protein</topology>
    </subcellularLocation>
</comment>
<evidence type="ECO:0000256" key="4">
    <source>
        <dbReference type="ARBA" id="ARBA00023136"/>
    </source>
</evidence>
<dbReference type="OrthoDB" id="7688451at2"/>
<keyword evidence="3 5" id="KW-1133">Transmembrane helix</keyword>
<evidence type="ECO:0000256" key="2">
    <source>
        <dbReference type="ARBA" id="ARBA00022692"/>
    </source>
</evidence>
<sequence>MTFDDLKALIGLTFREPEAAARQLMSAEIPLPARWMGLAIAVSVSAILAWFSAQLFPLPEGEAMPALSMTAQPLLMASVQAGAILLAAGLMSAVGRMFGGQGRFEDALLLAVWIEVVLLLVQVAQVVVSLLLPAVAGILGILAIAMFLWLTVQFTKALHDFRSGAKVFMGLIATAFVAGFLLSFIAAALGILPEISQ</sequence>
<keyword evidence="8" id="KW-1185">Reference proteome</keyword>
<protein>
    <submittedName>
        <fullName evidence="7">Yip1 domain-containing protein</fullName>
    </submittedName>
</protein>
<dbReference type="Pfam" id="PF04893">
    <property type="entry name" value="Yip1"/>
    <property type="match status" value="1"/>
</dbReference>
<feature type="transmembrane region" description="Helical" evidence="5">
    <location>
        <begin position="73"/>
        <end position="95"/>
    </location>
</feature>
<evidence type="ECO:0000256" key="5">
    <source>
        <dbReference type="SAM" id="Phobius"/>
    </source>
</evidence>
<feature type="transmembrane region" description="Helical" evidence="5">
    <location>
        <begin position="107"/>
        <end position="128"/>
    </location>
</feature>
<name>A0A1I0EMD9_9RHOB</name>
<evidence type="ECO:0000256" key="3">
    <source>
        <dbReference type="ARBA" id="ARBA00022989"/>
    </source>
</evidence>
<evidence type="ECO:0000313" key="7">
    <source>
        <dbReference type="EMBL" id="SET46636.1"/>
    </source>
</evidence>
<dbReference type="EMBL" id="FOHO01000005">
    <property type="protein sequence ID" value="SET46636.1"/>
    <property type="molecule type" value="Genomic_DNA"/>
</dbReference>
<dbReference type="AlphaFoldDB" id="A0A1I0EMD9"/>